<keyword evidence="2" id="KW-1185">Reference proteome</keyword>
<gene>
    <name evidence="1" type="ORF">SAMN05444338_106130</name>
</gene>
<evidence type="ECO:0000313" key="2">
    <source>
        <dbReference type="Proteomes" id="UP000198569"/>
    </source>
</evidence>
<dbReference type="Proteomes" id="UP000198569">
    <property type="component" value="Unassembled WGS sequence"/>
</dbReference>
<dbReference type="RefSeq" id="WP_091431490.1">
    <property type="nucleotide sequence ID" value="NZ_FNMV01000006.1"/>
</dbReference>
<protein>
    <submittedName>
        <fullName evidence="1">Uncharacterized protein</fullName>
    </submittedName>
</protein>
<dbReference type="OrthoDB" id="1400529at2"/>
<accession>A0A1H2Y8U0</accession>
<dbReference type="STRING" id="229203.SAMN05444338_106130"/>
<reference evidence="2" key="1">
    <citation type="submission" date="2016-10" db="EMBL/GenBank/DDBJ databases">
        <authorList>
            <person name="Varghese N."/>
            <person name="Submissions S."/>
        </authorList>
    </citation>
    <scope>NUCLEOTIDE SEQUENCE [LARGE SCALE GENOMIC DNA]</scope>
    <source>
        <strain evidence="2">DSM 15718</strain>
    </source>
</reference>
<evidence type="ECO:0000313" key="1">
    <source>
        <dbReference type="EMBL" id="SDX01375.1"/>
    </source>
</evidence>
<dbReference type="EMBL" id="FNMV01000006">
    <property type="protein sequence ID" value="SDX01375.1"/>
    <property type="molecule type" value="Genomic_DNA"/>
</dbReference>
<dbReference type="AlphaFoldDB" id="A0A1H2Y8U0"/>
<organism evidence="1 2">
    <name type="scientific">Flavobacterium degerlachei</name>
    <dbReference type="NCBI Taxonomy" id="229203"/>
    <lineage>
        <taxon>Bacteria</taxon>
        <taxon>Pseudomonadati</taxon>
        <taxon>Bacteroidota</taxon>
        <taxon>Flavobacteriia</taxon>
        <taxon>Flavobacteriales</taxon>
        <taxon>Flavobacteriaceae</taxon>
        <taxon>Flavobacterium</taxon>
    </lineage>
</organism>
<proteinExistence type="predicted"/>
<sequence length="475" mass="57362">MKIKLKKFTELSKKILPHEAQYLALIHNFQDEEKQQIFNQVVKNALSQSVFISFDENIDKRKYNYIKNWMEKKLTFIDVDLTTEWIMLYKKKILTDTISSLEEDHFLQYIQNYKQLDYNFQNLYDLAREYRAYVLIRMRYNDHQIIADFLELFSPHFSKAKTIQDKLYQATTEITNQYTLKNSETKYWEKWLYKVFSTTTIDGRNRYQAFVLLAFMFTNYNDNQKLKLLFDQIDVFFSRGEMYSRRLLSNYYANRVLLHSKENELIKAEYFGFLSIRQDNDDTLMYVNNLVAILIKNNKPQKALELLENFKSLSELTHNYHQKISYTSYHIRLLTEFNQLLQAENIARLFLRKNEEAILKHRWHLFFTSYFNVLISKEKYDEVLQLFQKYKLQELENDRRKRDNYVPTITWSVSLSKYMEGKINSTRLLEEIKEPLDGIIISESQRNLMIQVINRLSKNLPEAFSKLKSHLKISK</sequence>
<name>A0A1H2Y8U0_9FLAO</name>